<evidence type="ECO:0000313" key="2">
    <source>
        <dbReference type="Proteomes" id="UP000501690"/>
    </source>
</evidence>
<sequence length="56" mass="5789">MRDGAVGCEKKMALLRRFAVVVRGEGDGGGVVDARVKWRGGEKMVAAVVSGASAAR</sequence>
<dbReference type="EMBL" id="CP039353">
    <property type="protein sequence ID" value="QCE06854.1"/>
    <property type="molecule type" value="Genomic_DNA"/>
</dbReference>
<protein>
    <submittedName>
        <fullName evidence="1">Uncharacterized protein</fullName>
    </submittedName>
</protein>
<dbReference type="Proteomes" id="UP000501690">
    <property type="component" value="Linkage Group LG9"/>
</dbReference>
<accession>A0A4D6N1W5</accession>
<reference evidence="1 2" key="1">
    <citation type="submission" date="2019-04" db="EMBL/GenBank/DDBJ databases">
        <title>An improved genome assembly and genetic linkage map for asparagus bean, Vigna unguiculata ssp. sesquipedialis.</title>
        <authorList>
            <person name="Xia Q."/>
            <person name="Zhang R."/>
            <person name="Dong Y."/>
        </authorList>
    </citation>
    <scope>NUCLEOTIDE SEQUENCE [LARGE SCALE GENOMIC DNA]</scope>
    <source>
        <tissue evidence="1">Leaf</tissue>
    </source>
</reference>
<organism evidence="1 2">
    <name type="scientific">Vigna unguiculata</name>
    <name type="common">Cowpea</name>
    <dbReference type="NCBI Taxonomy" id="3917"/>
    <lineage>
        <taxon>Eukaryota</taxon>
        <taxon>Viridiplantae</taxon>
        <taxon>Streptophyta</taxon>
        <taxon>Embryophyta</taxon>
        <taxon>Tracheophyta</taxon>
        <taxon>Spermatophyta</taxon>
        <taxon>Magnoliopsida</taxon>
        <taxon>eudicotyledons</taxon>
        <taxon>Gunneridae</taxon>
        <taxon>Pentapetalae</taxon>
        <taxon>rosids</taxon>
        <taxon>fabids</taxon>
        <taxon>Fabales</taxon>
        <taxon>Fabaceae</taxon>
        <taxon>Papilionoideae</taxon>
        <taxon>50 kb inversion clade</taxon>
        <taxon>NPAAA clade</taxon>
        <taxon>indigoferoid/millettioid clade</taxon>
        <taxon>Phaseoleae</taxon>
        <taxon>Vigna</taxon>
    </lineage>
</organism>
<dbReference type="AlphaFoldDB" id="A0A4D6N1W5"/>
<evidence type="ECO:0000313" key="1">
    <source>
        <dbReference type="EMBL" id="QCE06854.1"/>
    </source>
</evidence>
<name>A0A4D6N1W5_VIGUN</name>
<gene>
    <name evidence="1" type="ORF">DEO72_LG9g1868</name>
</gene>
<proteinExistence type="predicted"/>
<keyword evidence="2" id="KW-1185">Reference proteome</keyword>